<dbReference type="AlphaFoldDB" id="A0AAV0BH71"/>
<dbReference type="GO" id="GO:0034227">
    <property type="term" value="P:tRNA thio-modification"/>
    <property type="evidence" value="ECO:0007669"/>
    <property type="project" value="InterPro"/>
</dbReference>
<evidence type="ECO:0000313" key="2">
    <source>
        <dbReference type="EMBL" id="CAH7685853.1"/>
    </source>
</evidence>
<sequence length="98" mass="11324">GLDKKISNSKSILIELSRLFSIRHLIRPQAKLIGSNQSRSLFCLSTTKDRTQREIDLKPGILPLIKNQDWEVIDCLLGKNDNIFFISTLHKYKICKKK</sequence>
<dbReference type="Gene3D" id="3.10.20.30">
    <property type="match status" value="1"/>
</dbReference>
<evidence type="ECO:0000256" key="1">
    <source>
        <dbReference type="RuleBase" id="RU361182"/>
    </source>
</evidence>
<accession>A0AAV0BH71</accession>
<comment type="caution">
    <text evidence="2">The sequence shown here is derived from an EMBL/GenBank/DDBJ whole genome shotgun (WGS) entry which is preliminary data.</text>
</comment>
<gene>
    <name evidence="2" type="ORF">PPACK8108_LOCUS20445</name>
</gene>
<dbReference type="GO" id="GO:0005737">
    <property type="term" value="C:cytoplasm"/>
    <property type="evidence" value="ECO:0007669"/>
    <property type="project" value="UniProtKB-SubCell"/>
</dbReference>
<keyword evidence="1" id="KW-0819">tRNA processing</keyword>
<name>A0AAV0BH71_PHAPC</name>
<dbReference type="EMBL" id="CALTRL010005754">
    <property type="protein sequence ID" value="CAH7685853.1"/>
    <property type="molecule type" value="Genomic_DNA"/>
</dbReference>
<dbReference type="InterPro" id="IPR015221">
    <property type="entry name" value="Urm1"/>
</dbReference>
<protein>
    <recommendedName>
        <fullName evidence="1">Ubiquitin-related modifier 1</fullName>
    </recommendedName>
</protein>
<evidence type="ECO:0000313" key="3">
    <source>
        <dbReference type="Proteomes" id="UP001153365"/>
    </source>
</evidence>
<organism evidence="2 3">
    <name type="scientific">Phakopsora pachyrhizi</name>
    <name type="common">Asian soybean rust disease fungus</name>
    <dbReference type="NCBI Taxonomy" id="170000"/>
    <lineage>
        <taxon>Eukaryota</taxon>
        <taxon>Fungi</taxon>
        <taxon>Dikarya</taxon>
        <taxon>Basidiomycota</taxon>
        <taxon>Pucciniomycotina</taxon>
        <taxon>Pucciniomycetes</taxon>
        <taxon>Pucciniales</taxon>
        <taxon>Phakopsoraceae</taxon>
        <taxon>Phakopsora</taxon>
    </lineage>
</organism>
<dbReference type="Proteomes" id="UP001153365">
    <property type="component" value="Unassembled WGS sequence"/>
</dbReference>
<comment type="similarity">
    <text evidence="1">Belongs to the URM1 family.</text>
</comment>
<dbReference type="InterPro" id="IPR012675">
    <property type="entry name" value="Beta-grasp_dom_sf"/>
</dbReference>
<comment type="pathway">
    <text evidence="1">tRNA modification; 5-methoxycarbonylmethyl-2-thiouridine-tRNA biosynthesis.</text>
</comment>
<feature type="non-terminal residue" evidence="2">
    <location>
        <position position="1"/>
    </location>
</feature>
<proteinExistence type="inferred from homology"/>
<dbReference type="Pfam" id="PF09138">
    <property type="entry name" value="Urm1"/>
    <property type="match status" value="1"/>
</dbReference>
<reference evidence="2" key="1">
    <citation type="submission" date="2022-06" db="EMBL/GenBank/DDBJ databases">
        <authorList>
            <consortium name="SYNGENTA / RWTH Aachen University"/>
        </authorList>
    </citation>
    <scope>NUCLEOTIDE SEQUENCE</scope>
</reference>
<comment type="subcellular location">
    <subcellularLocation>
        <location evidence="1">Cytoplasm</location>
    </subcellularLocation>
</comment>
<keyword evidence="3" id="KW-1185">Reference proteome</keyword>
<keyword evidence="1" id="KW-0963">Cytoplasm</keyword>